<evidence type="ECO:0000313" key="1">
    <source>
        <dbReference type="EMBL" id="SEH35483.1"/>
    </source>
</evidence>
<dbReference type="InterPro" id="IPR007711">
    <property type="entry name" value="HigB-1"/>
</dbReference>
<evidence type="ECO:0000313" key="2">
    <source>
        <dbReference type="Proteomes" id="UP000182983"/>
    </source>
</evidence>
<sequence length="106" mass="12118">MPIRTYADRRTADFAAGMRIKEFQAFERQAAKGLTKLNAVGRLIELRNPPSNRFEALGGDRGGQYSIRINDRWRICFRWSFSEDVAGRDPLMVPGDAVDVEIVDYH</sequence>
<dbReference type="InterPro" id="IPR035093">
    <property type="entry name" value="RelE/ParE_toxin_dom_sf"/>
</dbReference>
<dbReference type="OrthoDB" id="9801102at2"/>
<dbReference type="SUPFAM" id="SSF143011">
    <property type="entry name" value="RelE-like"/>
    <property type="match status" value="1"/>
</dbReference>
<protein>
    <submittedName>
        <fullName evidence="1">Proteic killer suppression protein</fullName>
    </submittedName>
</protein>
<accession>A0A1H6HNC7</accession>
<name>A0A1H6HNC7_MAGFU</name>
<keyword evidence="2" id="KW-1185">Reference proteome</keyword>
<dbReference type="AlphaFoldDB" id="A0A1H6HNC7"/>
<organism evidence="1 2">
    <name type="scientific">Magnetospirillum fulvum</name>
    <name type="common">Rhodospirillum fulvum</name>
    <dbReference type="NCBI Taxonomy" id="1082"/>
    <lineage>
        <taxon>Bacteria</taxon>
        <taxon>Pseudomonadati</taxon>
        <taxon>Pseudomonadota</taxon>
        <taxon>Alphaproteobacteria</taxon>
        <taxon>Rhodospirillales</taxon>
        <taxon>Rhodospirillaceae</taxon>
        <taxon>Magnetospirillum</taxon>
    </lineage>
</organism>
<dbReference type="PANTHER" id="PTHR40266:SF2">
    <property type="entry name" value="TOXIN HIGB-1"/>
    <property type="match status" value="1"/>
</dbReference>
<dbReference type="RefSeq" id="WP_074767692.1">
    <property type="nucleotide sequence ID" value="NZ_FNWO01000006.1"/>
</dbReference>
<gene>
    <name evidence="1" type="ORF">SAMN04244559_01784</name>
</gene>
<dbReference type="PANTHER" id="PTHR40266">
    <property type="entry name" value="TOXIN HIGB-1"/>
    <property type="match status" value="1"/>
</dbReference>
<dbReference type="Proteomes" id="UP000182983">
    <property type="component" value="Unassembled WGS sequence"/>
</dbReference>
<dbReference type="Gene3D" id="3.30.2310.20">
    <property type="entry name" value="RelE-like"/>
    <property type="match status" value="1"/>
</dbReference>
<proteinExistence type="predicted"/>
<dbReference type="Pfam" id="PF05015">
    <property type="entry name" value="HigB-like_toxin"/>
    <property type="match status" value="1"/>
</dbReference>
<dbReference type="EMBL" id="FNWO01000006">
    <property type="protein sequence ID" value="SEH35483.1"/>
    <property type="molecule type" value="Genomic_DNA"/>
</dbReference>
<reference evidence="2" key="1">
    <citation type="submission" date="2016-10" db="EMBL/GenBank/DDBJ databases">
        <authorList>
            <person name="Varghese N."/>
            <person name="Submissions S."/>
        </authorList>
    </citation>
    <scope>NUCLEOTIDE SEQUENCE [LARGE SCALE GENOMIC DNA]</scope>
    <source>
        <strain evidence="2">DSM 13234</strain>
    </source>
</reference>